<evidence type="ECO:0000256" key="1">
    <source>
        <dbReference type="ARBA" id="ARBA00004141"/>
    </source>
</evidence>
<feature type="transmembrane region" description="Helical" evidence="12">
    <location>
        <begin position="960"/>
        <end position="979"/>
    </location>
</feature>
<feature type="transmembrane region" description="Helical" evidence="12">
    <location>
        <begin position="781"/>
        <end position="799"/>
    </location>
</feature>
<dbReference type="SUPFAM" id="SSF53822">
    <property type="entry name" value="Periplasmic binding protein-like I"/>
    <property type="match status" value="1"/>
</dbReference>
<keyword evidence="4 12" id="KW-1133">Transmembrane helix</keyword>
<keyword evidence="2" id="KW-0813">Transport</keyword>
<keyword evidence="3 12" id="KW-0812">Transmembrane</keyword>
<dbReference type="SUPFAM" id="SSF53850">
    <property type="entry name" value="Periplasmic binding protein-like II"/>
    <property type="match status" value="2"/>
</dbReference>
<keyword evidence="8" id="KW-0325">Glycoprotein</keyword>
<protein>
    <recommendedName>
        <fullName evidence="13">Ionotropic glutamate receptor C-terminal domain-containing protein</fullName>
    </recommendedName>
</protein>
<evidence type="ECO:0000256" key="11">
    <source>
        <dbReference type="SAM" id="MobiDB-lite"/>
    </source>
</evidence>
<dbReference type="Pfam" id="PF10613">
    <property type="entry name" value="Lig_chan-Glu_bd"/>
    <property type="match status" value="1"/>
</dbReference>
<dbReference type="Pfam" id="PF01094">
    <property type="entry name" value="ANF_receptor"/>
    <property type="match status" value="1"/>
</dbReference>
<proteinExistence type="predicted"/>
<keyword evidence="5" id="KW-0406">Ion transport</keyword>
<evidence type="ECO:0000256" key="8">
    <source>
        <dbReference type="ARBA" id="ARBA00023180"/>
    </source>
</evidence>
<dbReference type="SMART" id="SM00079">
    <property type="entry name" value="PBPe"/>
    <property type="match status" value="1"/>
</dbReference>
<dbReference type="InterPro" id="IPR044440">
    <property type="entry name" value="GABAb_receptor_plant_PBP1"/>
</dbReference>
<evidence type="ECO:0000256" key="10">
    <source>
        <dbReference type="ARBA" id="ARBA00023303"/>
    </source>
</evidence>
<dbReference type="Gene3D" id="1.10.287.70">
    <property type="match status" value="1"/>
</dbReference>
<evidence type="ECO:0000256" key="6">
    <source>
        <dbReference type="ARBA" id="ARBA00023136"/>
    </source>
</evidence>
<dbReference type="FunFam" id="3.40.190.10:FF:000103">
    <property type="entry name" value="Glutamate receptor"/>
    <property type="match status" value="1"/>
</dbReference>
<name>A0A2N9IWU9_FAGSY</name>
<evidence type="ECO:0000256" key="9">
    <source>
        <dbReference type="ARBA" id="ARBA00023286"/>
    </source>
</evidence>
<keyword evidence="7" id="KW-0675">Receptor</keyword>
<feature type="region of interest" description="Disordered" evidence="11">
    <location>
        <begin position="1021"/>
        <end position="1058"/>
    </location>
</feature>
<accession>A0A2N9IWU9</accession>
<dbReference type="CDD" id="cd19990">
    <property type="entry name" value="PBP1_GABAb_receptor_plant"/>
    <property type="match status" value="1"/>
</dbReference>
<feature type="domain" description="Ionotropic glutamate receptor C-terminal" evidence="13">
    <location>
        <begin position="602"/>
        <end position="938"/>
    </location>
</feature>
<evidence type="ECO:0000256" key="4">
    <source>
        <dbReference type="ARBA" id="ARBA00022989"/>
    </source>
</evidence>
<dbReference type="Gene3D" id="3.40.190.10">
    <property type="entry name" value="Periplasmic binding protein-like II"/>
    <property type="match status" value="3"/>
</dbReference>
<evidence type="ECO:0000256" key="3">
    <source>
        <dbReference type="ARBA" id="ARBA00022692"/>
    </source>
</evidence>
<dbReference type="InterPro" id="IPR028082">
    <property type="entry name" value="Peripla_BP_I"/>
</dbReference>
<comment type="subcellular location">
    <subcellularLocation>
        <location evidence="1">Membrane</location>
        <topology evidence="1">Multi-pass membrane protein</topology>
    </subcellularLocation>
</comment>
<feature type="compositionally biased region" description="Basic and acidic residues" evidence="11">
    <location>
        <begin position="1032"/>
        <end position="1048"/>
    </location>
</feature>
<reference evidence="14" key="1">
    <citation type="submission" date="2018-02" db="EMBL/GenBank/DDBJ databases">
        <authorList>
            <person name="Cohen D.B."/>
            <person name="Kent A.D."/>
        </authorList>
    </citation>
    <scope>NUCLEOTIDE SEQUENCE</scope>
</reference>
<keyword evidence="6 12" id="KW-0472">Membrane</keyword>
<dbReference type="FunFam" id="1.10.287.70:FF:000172">
    <property type="entry name" value="Glutamate receptor"/>
    <property type="match status" value="1"/>
</dbReference>
<keyword evidence="9" id="KW-1071">Ligand-gated ion channel</keyword>
<dbReference type="InterPro" id="IPR001320">
    <property type="entry name" value="Iontro_rcpt_C"/>
</dbReference>
<evidence type="ECO:0000256" key="12">
    <source>
        <dbReference type="SAM" id="Phobius"/>
    </source>
</evidence>
<sequence>MLTLRQLEPDDTEWLKKNNLKVGCNNLFVKNYLVNVFEFKQQNIVMVRNREYQEQFKSNNIAAAVLEIPYKEIFLNKYCNGYTSTILRSEGFGGLSFVFQRGSPLTRDFSEAIVKLLEDGTIMSLEDEWLTPSNECSVNITSSEPESLNLKSFEFLEDPACAWPQQYLLVEDPMPERHRRLSELYNHSSEWKGLIIDVNTRIGKEEKIAMEIAAENYNTTSKTHKLSLYIHNSLRITSAAEEMIREKKVEVIIGMHTWQEAALVADIGGQAHVPVISFAAPAITPPLMTLRWPFLIQMARNGSEQIKCIADIVHAYDWQRVIAIYEDEAFSGDSGKLALLSEALQNVGSEIEYRLVLPPFSSLSDPAEIVREELVKLQNNTQSRVFIVLESSLAMVTHLFREAKKMGLVGRESVWIIPESITSLLDSMNKSVISSMEGALGFKTNYSEEGSSDYKDFRTQFRTNFRNEYPEEDNSDPGIFALRAYDSIRIVIEAIERMSGNTSSPEMLLNNMLSSNFSGLSGKIHFEGRQLLDTNPILRIVNVVGKSYKEIDFWTPEFGFSLNPSTEKNDTTNTLAGPVIWPGNLNGTPKGWEMPTHAKPLKIGVPGRTTFEKFVKVEYREKPQKDNYTGFCIRIFDMALHLLGYDLPYEFHPYNGTYSDLVYHVYNKTYDAVIGDMTILADRLELVDFTLPYTDSGLAMIVPTKSEGSPLMFMKPFTREMWLVTAAILMYTMLIVWFLEHQNSPEFSGPWKKQMSTALWFTFSSLFFAHREKIYSNLTRLVIIVWLCVVLILTSSYTANLSSMLTVQKLQPNVTDIEWLKMNNLKIGCDGDSFVRKYLENVIKFKPENIVNVSSEDLYPGEFKSNNISAAFLELPYEKVFINKYCKDYTATIRTNRFGGLGFVFPKGSPIARDFSKAILKLSENGETKFLEDEWLTPSKECSTNITSSEPGSLGLQSYWVLYLISFATSTICLLLSIFRSIICPQQHQGPVEGNATRDEESTLKEVVKLLRDFYIKNPGTAATQAETSNTNEDKSDVNEHSSRRRETSSTFNTLRAP</sequence>
<dbReference type="InterPro" id="IPR001828">
    <property type="entry name" value="ANF_lig-bd_rcpt"/>
</dbReference>
<gene>
    <name evidence="14" type="ORF">FSB_LOCUS57748</name>
</gene>
<dbReference type="InterPro" id="IPR019594">
    <property type="entry name" value="Glu/Gly-bd"/>
</dbReference>
<dbReference type="EMBL" id="OIVN01006291">
    <property type="protein sequence ID" value="SPD29866.1"/>
    <property type="molecule type" value="Genomic_DNA"/>
</dbReference>
<dbReference type="InterPro" id="IPR015683">
    <property type="entry name" value="Ionotropic_Glu_rcpt"/>
</dbReference>
<evidence type="ECO:0000256" key="2">
    <source>
        <dbReference type="ARBA" id="ARBA00022448"/>
    </source>
</evidence>
<feature type="transmembrane region" description="Helical" evidence="12">
    <location>
        <begin position="721"/>
        <end position="739"/>
    </location>
</feature>
<dbReference type="Gene3D" id="3.40.50.2300">
    <property type="match status" value="2"/>
</dbReference>
<dbReference type="GO" id="GO:0016020">
    <property type="term" value="C:membrane"/>
    <property type="evidence" value="ECO:0007669"/>
    <property type="project" value="UniProtKB-SubCell"/>
</dbReference>
<evidence type="ECO:0000256" key="5">
    <source>
        <dbReference type="ARBA" id="ARBA00023065"/>
    </source>
</evidence>
<dbReference type="Pfam" id="PF00060">
    <property type="entry name" value="Lig_chan"/>
    <property type="match status" value="1"/>
</dbReference>
<dbReference type="CDD" id="cd13686">
    <property type="entry name" value="GluR_Plant"/>
    <property type="match status" value="1"/>
</dbReference>
<feature type="compositionally biased region" description="Polar residues" evidence="11">
    <location>
        <begin position="1021"/>
        <end position="1031"/>
    </location>
</feature>
<keyword evidence="10" id="KW-0407">Ion channel</keyword>
<organism evidence="14">
    <name type="scientific">Fagus sylvatica</name>
    <name type="common">Beechnut</name>
    <dbReference type="NCBI Taxonomy" id="28930"/>
    <lineage>
        <taxon>Eukaryota</taxon>
        <taxon>Viridiplantae</taxon>
        <taxon>Streptophyta</taxon>
        <taxon>Embryophyta</taxon>
        <taxon>Tracheophyta</taxon>
        <taxon>Spermatophyta</taxon>
        <taxon>Magnoliopsida</taxon>
        <taxon>eudicotyledons</taxon>
        <taxon>Gunneridae</taxon>
        <taxon>Pentapetalae</taxon>
        <taxon>rosids</taxon>
        <taxon>fabids</taxon>
        <taxon>Fagales</taxon>
        <taxon>Fagaceae</taxon>
        <taxon>Fagus</taxon>
    </lineage>
</organism>
<evidence type="ECO:0000256" key="7">
    <source>
        <dbReference type="ARBA" id="ARBA00023170"/>
    </source>
</evidence>
<dbReference type="PANTHER" id="PTHR18966">
    <property type="entry name" value="IONOTROPIC GLUTAMATE RECEPTOR"/>
    <property type="match status" value="1"/>
</dbReference>
<evidence type="ECO:0000313" key="14">
    <source>
        <dbReference type="EMBL" id="SPD29866.1"/>
    </source>
</evidence>
<dbReference type="GO" id="GO:0015276">
    <property type="term" value="F:ligand-gated monoatomic ion channel activity"/>
    <property type="evidence" value="ECO:0007669"/>
    <property type="project" value="InterPro"/>
</dbReference>
<evidence type="ECO:0000259" key="13">
    <source>
        <dbReference type="SMART" id="SM00079"/>
    </source>
</evidence>
<dbReference type="FunFam" id="3.40.50.2300:FF:000188">
    <property type="entry name" value="Glutamate receptor"/>
    <property type="match status" value="1"/>
</dbReference>
<dbReference type="AlphaFoldDB" id="A0A2N9IWU9"/>